<dbReference type="PROSITE" id="PS51257">
    <property type="entry name" value="PROKAR_LIPOPROTEIN"/>
    <property type="match status" value="1"/>
</dbReference>
<reference evidence="1 2" key="1">
    <citation type="submission" date="2019-06" db="EMBL/GenBank/DDBJ databases">
        <authorList>
            <person name="Meng X."/>
        </authorList>
    </citation>
    <scope>NUCLEOTIDE SEQUENCE [LARGE SCALE GENOMIC DNA]</scope>
    <source>
        <strain evidence="1 2">M625</strain>
    </source>
</reference>
<evidence type="ECO:0008006" key="3">
    <source>
        <dbReference type="Google" id="ProtNLM"/>
    </source>
</evidence>
<dbReference type="AlphaFoldDB" id="A0A504J4H6"/>
<dbReference type="OrthoDB" id="1431305at2"/>
<keyword evidence="2" id="KW-1185">Reference proteome</keyword>
<dbReference type="RefSeq" id="WP_140592831.1">
    <property type="nucleotide sequence ID" value="NZ_VFWZ01000003.1"/>
</dbReference>
<accession>A0A504J4H6</accession>
<organism evidence="1 2">
    <name type="scientific">Aquimarina algicola</name>
    <dbReference type="NCBI Taxonomy" id="2589995"/>
    <lineage>
        <taxon>Bacteria</taxon>
        <taxon>Pseudomonadati</taxon>
        <taxon>Bacteroidota</taxon>
        <taxon>Flavobacteriia</taxon>
        <taxon>Flavobacteriales</taxon>
        <taxon>Flavobacteriaceae</taxon>
        <taxon>Aquimarina</taxon>
    </lineage>
</organism>
<comment type="caution">
    <text evidence="1">The sequence shown here is derived from an EMBL/GenBank/DDBJ whole genome shotgun (WGS) entry which is preliminary data.</text>
</comment>
<evidence type="ECO:0000313" key="1">
    <source>
        <dbReference type="EMBL" id="TPN85856.1"/>
    </source>
</evidence>
<dbReference type="Proteomes" id="UP000315540">
    <property type="component" value="Unassembled WGS sequence"/>
</dbReference>
<evidence type="ECO:0000313" key="2">
    <source>
        <dbReference type="Proteomes" id="UP000315540"/>
    </source>
</evidence>
<proteinExistence type="predicted"/>
<name>A0A504J4H6_9FLAO</name>
<protein>
    <recommendedName>
        <fullName evidence="3">Lipoprotein</fullName>
    </recommendedName>
</protein>
<dbReference type="EMBL" id="VFWZ01000003">
    <property type="protein sequence ID" value="TPN85856.1"/>
    <property type="molecule type" value="Genomic_DNA"/>
</dbReference>
<sequence>MKYFFKTIIFLFIVSSCKVETKKIANTSENIISTSSEKEVVQQQKDTVRKKSAIGKSYNKYLHEIEEFKKFTSRGGWSVTDYQDDTSKYSGYILSTLDIFEENKEEGTSIRKGTKYVVMVNNKVVIDYIDVEKIDIPKDYFLSDEVWLNDEIDREIFAYVRYDDSGEQFVTDIYKAFRADKETGKIFEVPSKGMKAENGDYGF</sequence>
<gene>
    <name evidence="1" type="ORF">FHK87_11260</name>
</gene>